<keyword evidence="7 10" id="KW-0067">ATP-binding</keyword>
<keyword evidence="13" id="KW-1185">Reference proteome</keyword>
<name>A0A927QXU2_9ACTN</name>
<evidence type="ECO:0000256" key="4">
    <source>
        <dbReference type="ARBA" id="ARBA00022679"/>
    </source>
</evidence>
<dbReference type="AlphaFoldDB" id="A0A927QXU2"/>
<dbReference type="GO" id="GO:0005524">
    <property type="term" value="F:ATP binding"/>
    <property type="evidence" value="ECO:0007669"/>
    <property type="project" value="UniProtKB-KW"/>
</dbReference>
<feature type="region of interest" description="Disordered" evidence="11">
    <location>
        <begin position="185"/>
        <end position="204"/>
    </location>
</feature>
<keyword evidence="5 10" id="KW-0547">Nucleotide-binding</keyword>
<protein>
    <recommendedName>
        <fullName evidence="3 10">Gluconokinase</fullName>
        <ecNumber evidence="3 10">2.7.1.12</ecNumber>
    </recommendedName>
</protein>
<dbReference type="GO" id="GO:0019521">
    <property type="term" value="P:D-gluconate metabolic process"/>
    <property type="evidence" value="ECO:0007669"/>
    <property type="project" value="UniProtKB-KW"/>
</dbReference>
<evidence type="ECO:0000313" key="13">
    <source>
        <dbReference type="Proteomes" id="UP000649753"/>
    </source>
</evidence>
<evidence type="ECO:0000256" key="5">
    <source>
        <dbReference type="ARBA" id="ARBA00022741"/>
    </source>
</evidence>
<dbReference type="NCBIfam" id="TIGR01313">
    <property type="entry name" value="therm_gnt_kin"/>
    <property type="match status" value="1"/>
</dbReference>
<reference evidence="12" key="1">
    <citation type="submission" date="2020-10" db="EMBL/GenBank/DDBJ databases">
        <title>Sequencing the genomes of 1000 actinobacteria strains.</title>
        <authorList>
            <person name="Klenk H.-P."/>
        </authorList>
    </citation>
    <scope>NUCLEOTIDE SEQUENCE</scope>
    <source>
        <strain evidence="12">DSM 46832</strain>
    </source>
</reference>
<comment type="caution">
    <text evidence="12">The sequence shown here is derived from an EMBL/GenBank/DDBJ whole genome shotgun (WGS) entry which is preliminary data.</text>
</comment>
<comment type="pathway">
    <text evidence="1">Carbohydrate acid metabolism.</text>
</comment>
<evidence type="ECO:0000256" key="8">
    <source>
        <dbReference type="ARBA" id="ARBA00023064"/>
    </source>
</evidence>
<dbReference type="EMBL" id="JADBEB010000001">
    <property type="protein sequence ID" value="MBE1488460.1"/>
    <property type="molecule type" value="Genomic_DNA"/>
</dbReference>
<dbReference type="PANTHER" id="PTHR43442:SF3">
    <property type="entry name" value="GLUCONOKINASE-RELATED"/>
    <property type="match status" value="1"/>
</dbReference>
<evidence type="ECO:0000256" key="3">
    <source>
        <dbReference type="ARBA" id="ARBA00012054"/>
    </source>
</evidence>
<comment type="catalytic activity">
    <reaction evidence="9 10">
        <text>D-gluconate + ATP = 6-phospho-D-gluconate + ADP + H(+)</text>
        <dbReference type="Rhea" id="RHEA:19433"/>
        <dbReference type="ChEBI" id="CHEBI:15378"/>
        <dbReference type="ChEBI" id="CHEBI:18391"/>
        <dbReference type="ChEBI" id="CHEBI:30616"/>
        <dbReference type="ChEBI" id="CHEBI:58759"/>
        <dbReference type="ChEBI" id="CHEBI:456216"/>
        <dbReference type="EC" id="2.7.1.12"/>
    </reaction>
</comment>
<keyword evidence="8" id="KW-0311">Gluconate utilization</keyword>
<evidence type="ECO:0000256" key="10">
    <source>
        <dbReference type="RuleBase" id="RU363066"/>
    </source>
</evidence>
<dbReference type="Gene3D" id="3.40.50.300">
    <property type="entry name" value="P-loop containing nucleotide triphosphate hydrolases"/>
    <property type="match status" value="1"/>
</dbReference>
<dbReference type="EC" id="2.7.1.12" evidence="3 10"/>
<keyword evidence="4 10" id="KW-0808">Transferase</keyword>
<evidence type="ECO:0000313" key="12">
    <source>
        <dbReference type="EMBL" id="MBE1488460.1"/>
    </source>
</evidence>
<gene>
    <name evidence="12" type="ORF">H4W31_004098</name>
</gene>
<evidence type="ECO:0000256" key="2">
    <source>
        <dbReference type="ARBA" id="ARBA00008420"/>
    </source>
</evidence>
<dbReference type="FunFam" id="3.40.50.300:FF:000522">
    <property type="entry name" value="Gluconokinase"/>
    <property type="match status" value="1"/>
</dbReference>
<accession>A0A927QXU2</accession>
<dbReference type="SUPFAM" id="SSF52540">
    <property type="entry name" value="P-loop containing nucleoside triphosphate hydrolases"/>
    <property type="match status" value="1"/>
</dbReference>
<evidence type="ECO:0000256" key="7">
    <source>
        <dbReference type="ARBA" id="ARBA00022840"/>
    </source>
</evidence>
<comment type="similarity">
    <text evidence="2 10">Belongs to the gluconokinase GntK/GntV family.</text>
</comment>
<dbReference type="Proteomes" id="UP000649753">
    <property type="component" value="Unassembled WGS sequence"/>
</dbReference>
<evidence type="ECO:0000256" key="6">
    <source>
        <dbReference type="ARBA" id="ARBA00022777"/>
    </source>
</evidence>
<dbReference type="GO" id="GO:0005737">
    <property type="term" value="C:cytoplasm"/>
    <property type="evidence" value="ECO:0007669"/>
    <property type="project" value="TreeGrafter"/>
</dbReference>
<dbReference type="RefSeq" id="WP_225945610.1">
    <property type="nucleotide sequence ID" value="NZ_JADBEB010000001.1"/>
</dbReference>
<dbReference type="PANTHER" id="PTHR43442">
    <property type="entry name" value="GLUCONOKINASE-RELATED"/>
    <property type="match status" value="1"/>
</dbReference>
<evidence type="ECO:0000256" key="11">
    <source>
        <dbReference type="SAM" id="MobiDB-lite"/>
    </source>
</evidence>
<evidence type="ECO:0000256" key="9">
    <source>
        <dbReference type="ARBA" id="ARBA00048090"/>
    </source>
</evidence>
<proteinExistence type="inferred from homology"/>
<keyword evidence="6 10" id="KW-0418">Kinase</keyword>
<dbReference type="CDD" id="cd02021">
    <property type="entry name" value="GntK"/>
    <property type="match status" value="1"/>
</dbReference>
<dbReference type="Pfam" id="PF13671">
    <property type="entry name" value="AAA_33"/>
    <property type="match status" value="1"/>
</dbReference>
<sequence length="204" mass="21349">MTGDGPAGPAAQSAPTRHIVVMGVSGSGKTTVAEGIAAATGLTFAEADGFHPASNVDLMRAGVPLDDTHRWPWLRELAGWMAERATEGVSTVLACSALRRSYRDVLRQGPPSVDFVFLDGSAEVIRERMARRAGHYMPASLLDSQIATLEPPQPDERILTLDVALTPEELVAAALSGLGLLPGAAGRPAHEVAPPDTKVSLPDA</sequence>
<dbReference type="InterPro" id="IPR027417">
    <property type="entry name" value="P-loop_NTPase"/>
</dbReference>
<dbReference type="InterPro" id="IPR006001">
    <property type="entry name" value="Therm_gnt_kin"/>
</dbReference>
<evidence type="ECO:0000256" key="1">
    <source>
        <dbReference type="ARBA" id="ARBA00004761"/>
    </source>
</evidence>
<dbReference type="GO" id="GO:0046316">
    <property type="term" value="F:gluconokinase activity"/>
    <property type="evidence" value="ECO:0007669"/>
    <property type="project" value="UniProtKB-EC"/>
</dbReference>
<organism evidence="12 13">
    <name type="scientific">Plantactinospora soyae</name>
    <dbReference type="NCBI Taxonomy" id="1544732"/>
    <lineage>
        <taxon>Bacteria</taxon>
        <taxon>Bacillati</taxon>
        <taxon>Actinomycetota</taxon>
        <taxon>Actinomycetes</taxon>
        <taxon>Micromonosporales</taxon>
        <taxon>Micromonosporaceae</taxon>
        <taxon>Plantactinospora</taxon>
    </lineage>
</organism>